<feature type="transmembrane region" description="Helical" evidence="4">
    <location>
        <begin position="103"/>
        <end position="121"/>
    </location>
</feature>
<evidence type="ECO:0000256" key="4">
    <source>
        <dbReference type="SAM" id="Phobius"/>
    </source>
</evidence>
<dbReference type="PANTHER" id="PTHR43129">
    <property type="entry name" value="FOSMIDOMYCIN RESISTANCE PROTEIN"/>
    <property type="match status" value="1"/>
</dbReference>
<feature type="transmembrane region" description="Helical" evidence="4">
    <location>
        <begin position="222"/>
        <end position="248"/>
    </location>
</feature>
<keyword evidence="1 4" id="KW-0812">Transmembrane</keyword>
<dbReference type="SUPFAM" id="SSF103473">
    <property type="entry name" value="MFS general substrate transporter"/>
    <property type="match status" value="1"/>
</dbReference>
<evidence type="ECO:0000256" key="3">
    <source>
        <dbReference type="ARBA" id="ARBA00023136"/>
    </source>
</evidence>
<dbReference type="GO" id="GO:0005886">
    <property type="term" value="C:plasma membrane"/>
    <property type="evidence" value="ECO:0007669"/>
    <property type="project" value="TreeGrafter"/>
</dbReference>
<dbReference type="InterPro" id="IPR011701">
    <property type="entry name" value="MFS"/>
</dbReference>
<dbReference type="PROSITE" id="PS50850">
    <property type="entry name" value="MFS"/>
    <property type="match status" value="1"/>
</dbReference>
<feature type="transmembrane region" description="Helical" evidence="4">
    <location>
        <begin position="312"/>
        <end position="332"/>
    </location>
</feature>
<feature type="transmembrane region" description="Helical" evidence="4">
    <location>
        <begin position="374"/>
        <end position="395"/>
    </location>
</feature>
<dbReference type="Proteomes" id="UP000181870">
    <property type="component" value="Unassembled WGS sequence"/>
</dbReference>
<dbReference type="RefSeq" id="WP_074557974.1">
    <property type="nucleotide sequence ID" value="NZ_FMYE01000016.1"/>
</dbReference>
<reference evidence="8" key="2">
    <citation type="submission" date="2016-10" db="EMBL/GenBank/DDBJ databases">
        <authorList>
            <person name="Varghese N."/>
            <person name="Submissions S."/>
        </authorList>
    </citation>
    <scope>NUCLEOTIDE SEQUENCE [LARGE SCALE GENOMIC DNA]</scope>
    <source>
        <strain evidence="8">NLAE-zl-C57</strain>
    </source>
</reference>
<feature type="transmembrane region" description="Helical" evidence="4">
    <location>
        <begin position="46"/>
        <end position="66"/>
    </location>
</feature>
<dbReference type="InterPro" id="IPR036259">
    <property type="entry name" value="MFS_trans_sf"/>
</dbReference>
<dbReference type="EMBL" id="FMYE01000016">
    <property type="protein sequence ID" value="SDB77049.1"/>
    <property type="molecule type" value="Genomic_DNA"/>
</dbReference>
<dbReference type="Gene3D" id="1.20.1250.20">
    <property type="entry name" value="MFS general substrate transporter like domains"/>
    <property type="match status" value="2"/>
</dbReference>
<proteinExistence type="predicted"/>
<feature type="transmembrane region" description="Helical" evidence="4">
    <location>
        <begin position="169"/>
        <end position="188"/>
    </location>
</feature>
<feature type="transmembrane region" description="Helical" evidence="4">
    <location>
        <begin position="287"/>
        <end position="306"/>
    </location>
</feature>
<gene>
    <name evidence="6" type="ORF">SAMN05192581_101645</name>
    <name evidence="7" type="ORF">SAMN05192582_102231</name>
</gene>
<sequence>MVQNQEQPVGKITFSILIALSLSHCLNDLLQSVLSASYPLFKDDLGLSFAQIGLITLVYQLSASVFQPITGIFFDKHPVAWSLPIGMSFTLIGLINLAFSDNLYWILASVFLIGIGSSVLHPEASRITFLASGGKRGLAQSLFQVGGNFGGSLGPLLVALLVAPYGRQHLIVFAFVALASIGVMYPICKWYKSYLNRMKAQTVSVRKPVHLPLPMDKTALSIAILLILIFSKYIYMASLTSYYTFYLIHKFNVSVQDSQLYLFIFLVATAIGTLIGGPVGDRIGRKYVIWASILGAAPFSLLMPHANLMWTIILSFCVGLMLSSAFPAILLYAQELLPTKLGLISGLFFGFAFGVAGVASAVLGNLADKTSIEYVYNICAYMPLLGLVTFFLPNLKKKKNRIRLD</sequence>
<dbReference type="CDD" id="cd17478">
    <property type="entry name" value="MFS_FsR"/>
    <property type="match status" value="1"/>
</dbReference>
<dbReference type="Pfam" id="PF07690">
    <property type="entry name" value="MFS_1"/>
    <property type="match status" value="1"/>
</dbReference>
<dbReference type="EMBL" id="FNDO01000022">
    <property type="protein sequence ID" value="SDI02757.1"/>
    <property type="molecule type" value="Genomic_DNA"/>
</dbReference>
<feature type="transmembrane region" description="Helical" evidence="4">
    <location>
        <begin position="142"/>
        <end position="163"/>
    </location>
</feature>
<evidence type="ECO:0000256" key="1">
    <source>
        <dbReference type="ARBA" id="ARBA00022692"/>
    </source>
</evidence>
<name>A0A1G8H816_BACOV</name>
<protein>
    <submittedName>
        <fullName evidence="7">MFS transporter, FSR family, fosmidomycin resistance protein</fullName>
    </submittedName>
</protein>
<feature type="domain" description="Major facilitator superfamily (MFS) profile" evidence="5">
    <location>
        <begin position="16"/>
        <end position="398"/>
    </location>
</feature>
<feature type="transmembrane region" description="Helical" evidence="4">
    <location>
        <begin position="341"/>
        <end position="362"/>
    </location>
</feature>
<evidence type="ECO:0000313" key="9">
    <source>
        <dbReference type="Proteomes" id="UP000183670"/>
    </source>
</evidence>
<keyword evidence="2 4" id="KW-1133">Transmembrane helix</keyword>
<feature type="transmembrane region" description="Helical" evidence="4">
    <location>
        <begin position="78"/>
        <end position="97"/>
    </location>
</feature>
<evidence type="ECO:0000256" key="2">
    <source>
        <dbReference type="ARBA" id="ARBA00022989"/>
    </source>
</evidence>
<dbReference type="GO" id="GO:0022857">
    <property type="term" value="F:transmembrane transporter activity"/>
    <property type="evidence" value="ECO:0007669"/>
    <property type="project" value="InterPro"/>
</dbReference>
<evidence type="ECO:0000313" key="6">
    <source>
        <dbReference type="EMBL" id="SDB77049.1"/>
    </source>
</evidence>
<reference evidence="7 9" key="1">
    <citation type="submission" date="2016-10" db="EMBL/GenBank/DDBJ databases">
        <authorList>
            <person name="de Groot N.N."/>
        </authorList>
    </citation>
    <scope>NUCLEOTIDE SEQUENCE [LARGE SCALE GENOMIC DNA]</scope>
    <source>
        <strain evidence="6 9">NLAE-zl-C500</strain>
        <strain evidence="7">NLAE-zl-C57</strain>
    </source>
</reference>
<organism evidence="7 8">
    <name type="scientific">Bacteroides ovatus</name>
    <dbReference type="NCBI Taxonomy" id="28116"/>
    <lineage>
        <taxon>Bacteria</taxon>
        <taxon>Pseudomonadati</taxon>
        <taxon>Bacteroidota</taxon>
        <taxon>Bacteroidia</taxon>
        <taxon>Bacteroidales</taxon>
        <taxon>Bacteroidaceae</taxon>
        <taxon>Bacteroides</taxon>
    </lineage>
</organism>
<dbReference type="AlphaFoldDB" id="A0A1G8H816"/>
<feature type="transmembrane region" description="Helical" evidence="4">
    <location>
        <begin position="260"/>
        <end position="280"/>
    </location>
</feature>
<feature type="transmembrane region" description="Helical" evidence="4">
    <location>
        <begin position="12"/>
        <end position="34"/>
    </location>
</feature>
<dbReference type="InterPro" id="IPR020846">
    <property type="entry name" value="MFS_dom"/>
</dbReference>
<dbReference type="PANTHER" id="PTHR43129:SF1">
    <property type="entry name" value="FOSMIDOMYCIN RESISTANCE PROTEIN"/>
    <property type="match status" value="1"/>
</dbReference>
<evidence type="ECO:0000313" key="8">
    <source>
        <dbReference type="Proteomes" id="UP000181870"/>
    </source>
</evidence>
<dbReference type="Proteomes" id="UP000183670">
    <property type="component" value="Unassembled WGS sequence"/>
</dbReference>
<evidence type="ECO:0000259" key="5">
    <source>
        <dbReference type="PROSITE" id="PS50850"/>
    </source>
</evidence>
<evidence type="ECO:0000313" key="7">
    <source>
        <dbReference type="EMBL" id="SDI02757.1"/>
    </source>
</evidence>
<accession>A0A1G8H816</accession>
<keyword evidence="3 4" id="KW-0472">Membrane</keyword>